<sequence>MKPIKIIVAHSHPDFVRKYPLWIHSPDQAEISAVTFCVTDLLQYLAKQDFTIVVLDANLSGTDYVELTKQIKRKHPRLHILLLADTLKTSLLMDAFQAGISGYLQRTCTSQQIGEAISALSKGENYIDDYFASELTRQYRSFFNKLSTARMHMESGFLSDREKEVLTLIAEEYSNSEIAEKLFISTNTVETHRKNLIRKLGVRNSLGLVKHAFRNGLIDLN</sequence>
<gene>
    <name evidence="7" type="ORF">GXP67_27420</name>
</gene>
<feature type="domain" description="Response regulatory" evidence="6">
    <location>
        <begin position="5"/>
        <end position="121"/>
    </location>
</feature>
<keyword evidence="3" id="KW-0804">Transcription</keyword>
<dbReference type="GO" id="GO:0000160">
    <property type="term" value="P:phosphorelay signal transduction system"/>
    <property type="evidence" value="ECO:0007669"/>
    <property type="project" value="InterPro"/>
</dbReference>
<accession>A0A6C0GRJ5</accession>
<evidence type="ECO:0000256" key="3">
    <source>
        <dbReference type="ARBA" id="ARBA00023163"/>
    </source>
</evidence>
<dbReference type="RefSeq" id="WP_162446093.1">
    <property type="nucleotide sequence ID" value="NZ_CP048222.1"/>
</dbReference>
<dbReference type="SUPFAM" id="SSF46894">
    <property type="entry name" value="C-terminal effector domain of the bipartite response regulators"/>
    <property type="match status" value="1"/>
</dbReference>
<dbReference type="PANTHER" id="PTHR44688">
    <property type="entry name" value="DNA-BINDING TRANSCRIPTIONAL ACTIVATOR DEVR_DOSR"/>
    <property type="match status" value="1"/>
</dbReference>
<dbReference type="InterPro" id="IPR011006">
    <property type="entry name" value="CheY-like_superfamily"/>
</dbReference>
<dbReference type="CDD" id="cd06170">
    <property type="entry name" value="LuxR_C_like"/>
    <property type="match status" value="1"/>
</dbReference>
<keyword evidence="1" id="KW-0805">Transcription regulation</keyword>
<dbReference type="EMBL" id="CP048222">
    <property type="protein sequence ID" value="QHT70110.1"/>
    <property type="molecule type" value="Genomic_DNA"/>
</dbReference>
<dbReference type="GO" id="GO:0006355">
    <property type="term" value="P:regulation of DNA-templated transcription"/>
    <property type="evidence" value="ECO:0007669"/>
    <property type="project" value="InterPro"/>
</dbReference>
<feature type="domain" description="HTH luxR-type" evidence="5">
    <location>
        <begin position="152"/>
        <end position="216"/>
    </location>
</feature>
<dbReference type="SUPFAM" id="SSF52172">
    <property type="entry name" value="CheY-like"/>
    <property type="match status" value="1"/>
</dbReference>
<dbReference type="PRINTS" id="PR00038">
    <property type="entry name" value="HTHLUXR"/>
</dbReference>
<proteinExistence type="predicted"/>
<dbReference type="PANTHER" id="PTHR44688:SF16">
    <property type="entry name" value="DNA-BINDING TRANSCRIPTIONAL ACTIVATOR DEVR_DOSR"/>
    <property type="match status" value="1"/>
</dbReference>
<keyword evidence="4" id="KW-0597">Phosphoprotein</keyword>
<evidence type="ECO:0000256" key="1">
    <source>
        <dbReference type="ARBA" id="ARBA00023015"/>
    </source>
</evidence>
<evidence type="ECO:0000313" key="8">
    <source>
        <dbReference type="Proteomes" id="UP000480178"/>
    </source>
</evidence>
<dbReference type="Gene3D" id="3.40.50.2300">
    <property type="match status" value="1"/>
</dbReference>
<keyword evidence="2" id="KW-0238">DNA-binding</keyword>
<evidence type="ECO:0000256" key="2">
    <source>
        <dbReference type="ARBA" id="ARBA00023125"/>
    </source>
</evidence>
<reference evidence="7 8" key="1">
    <citation type="submission" date="2020-01" db="EMBL/GenBank/DDBJ databases">
        <authorList>
            <person name="Kim M.K."/>
        </authorList>
    </citation>
    <scope>NUCLEOTIDE SEQUENCE [LARGE SCALE GENOMIC DNA]</scope>
    <source>
        <strain evidence="7 8">172606-1</strain>
    </source>
</reference>
<dbReference type="GO" id="GO:0003677">
    <property type="term" value="F:DNA binding"/>
    <property type="evidence" value="ECO:0007669"/>
    <property type="project" value="UniProtKB-KW"/>
</dbReference>
<evidence type="ECO:0000259" key="5">
    <source>
        <dbReference type="PROSITE" id="PS50043"/>
    </source>
</evidence>
<dbReference type="InterPro" id="IPR001789">
    <property type="entry name" value="Sig_transdc_resp-reg_receiver"/>
</dbReference>
<dbReference type="Gene3D" id="1.10.10.10">
    <property type="entry name" value="Winged helix-like DNA-binding domain superfamily/Winged helix DNA-binding domain"/>
    <property type="match status" value="1"/>
</dbReference>
<dbReference type="InterPro" id="IPR016032">
    <property type="entry name" value="Sig_transdc_resp-reg_C-effctor"/>
</dbReference>
<feature type="modified residue" description="4-aspartylphosphate" evidence="4">
    <location>
        <position position="56"/>
    </location>
</feature>
<dbReference type="InterPro" id="IPR036388">
    <property type="entry name" value="WH-like_DNA-bd_sf"/>
</dbReference>
<dbReference type="SMART" id="SM00421">
    <property type="entry name" value="HTH_LUXR"/>
    <property type="match status" value="1"/>
</dbReference>
<dbReference type="Pfam" id="PF00072">
    <property type="entry name" value="Response_reg"/>
    <property type="match status" value="1"/>
</dbReference>
<dbReference type="Proteomes" id="UP000480178">
    <property type="component" value="Chromosome"/>
</dbReference>
<organism evidence="7 8">
    <name type="scientific">Rhodocytophaga rosea</name>
    <dbReference type="NCBI Taxonomy" id="2704465"/>
    <lineage>
        <taxon>Bacteria</taxon>
        <taxon>Pseudomonadati</taxon>
        <taxon>Bacteroidota</taxon>
        <taxon>Cytophagia</taxon>
        <taxon>Cytophagales</taxon>
        <taxon>Rhodocytophagaceae</taxon>
        <taxon>Rhodocytophaga</taxon>
    </lineage>
</organism>
<evidence type="ECO:0000259" key="6">
    <source>
        <dbReference type="PROSITE" id="PS50110"/>
    </source>
</evidence>
<evidence type="ECO:0000313" key="7">
    <source>
        <dbReference type="EMBL" id="QHT70110.1"/>
    </source>
</evidence>
<dbReference type="KEGG" id="rhoz:GXP67_27420"/>
<dbReference type="Pfam" id="PF00196">
    <property type="entry name" value="GerE"/>
    <property type="match status" value="1"/>
</dbReference>
<dbReference type="PROSITE" id="PS50043">
    <property type="entry name" value="HTH_LUXR_2"/>
    <property type="match status" value="1"/>
</dbReference>
<dbReference type="AlphaFoldDB" id="A0A6C0GRJ5"/>
<dbReference type="PROSITE" id="PS50110">
    <property type="entry name" value="RESPONSE_REGULATORY"/>
    <property type="match status" value="1"/>
</dbReference>
<dbReference type="InterPro" id="IPR000792">
    <property type="entry name" value="Tscrpt_reg_LuxR_C"/>
</dbReference>
<protein>
    <submittedName>
        <fullName evidence="7">Response regulator transcription factor</fullName>
    </submittedName>
</protein>
<name>A0A6C0GRJ5_9BACT</name>
<evidence type="ECO:0000256" key="4">
    <source>
        <dbReference type="PROSITE-ProRule" id="PRU00169"/>
    </source>
</evidence>
<keyword evidence="8" id="KW-1185">Reference proteome</keyword>